<protein>
    <submittedName>
        <fullName evidence="1">Uncharacterized protein</fullName>
    </submittedName>
</protein>
<evidence type="ECO:0000313" key="1">
    <source>
        <dbReference type="EMBL" id="XCG96864.1"/>
    </source>
</evidence>
<proteinExistence type="predicted"/>
<name>A0AAU8EEW7_9VIRU</name>
<accession>A0AAU8EEW7</accession>
<dbReference type="EMBL" id="PP848851">
    <property type="protein sequence ID" value="XCG96864.1"/>
    <property type="molecule type" value="Genomic_DNA"/>
</dbReference>
<gene>
    <name evidence="1" type="ORF">vBKpn2P2_16</name>
</gene>
<reference evidence="1" key="1">
    <citation type="submission" date="2024-05" db="EMBL/GenBank/DDBJ databases">
        <authorList>
            <person name="Ferriol-Gonzalez C."/>
            <person name="Concha-Eloko R."/>
            <person name="Bernabeu-Gimeno M."/>
            <person name="Fernandez-Cuenca F."/>
            <person name="Canada-Garcia J.E."/>
            <person name="Garcia-Cobos S."/>
            <person name="Sanjuan R."/>
            <person name="Domingo-Calap P."/>
        </authorList>
    </citation>
    <scope>NUCLEOTIDE SEQUENCE</scope>
</reference>
<sequence>MTTVIKPTKDAKFFTNMSNARRALKKIFNCSTEVANSLIHIEALEDGGRYWFSEAAVNRAANPSIAADKIATVAVPAPAAPEAPKASKVRSEIRNGVRRPIKGKCAEVWSTLDDIKKQGFEIDIHVVRELAAQKGWNLNNATIEFYGWRKFHAVTK</sequence>
<organism evidence="1">
    <name type="scientific">Klebsiella phage vB_Kpn2-P2</name>
    <dbReference type="NCBI Taxonomy" id="3230849"/>
    <lineage>
        <taxon>Viruses</taxon>
    </lineage>
</organism>